<protein>
    <recommendedName>
        <fullName evidence="12">Alg9-like mannosyltransferase family protein</fullName>
    </recommendedName>
</protein>
<evidence type="ECO:0000313" key="10">
    <source>
        <dbReference type="EMBL" id="MDY7227550.1"/>
    </source>
</evidence>
<sequence>MQPSPAPPPHVPVEPPLAQGLLLIALAVGAVLRVRLALTDDGLYWPDEIYQSLEPAHRLVFGYGLVAWEFIDGARNWALPGLVAGLMGLARGLGLDSPAGYLGFVKTAFALLGTATAWGSFRLARTYGASPLAAATGASLLALAAVPLYFAPRAMSENASALPVVLGLALALRPGASRRALVLGASLLGLAVLLRLQSSVFCVGLLAVLAARRRWREVGVALGVLAVWAVLFGLLDRLTWGRWFHSAIVYLDFNVLKQGGSAWGTAPFSYYGRVLFGGMRGVTVVVVTLGLLALRRAPGLTAMAASFFLLHALQPHKELRFLVPVFPLFTALAGVGMGVALDQLTLPRLRAGLALLVVGVGAFSALRSGSLTFGDLGQYEDAKPRASAYDDSGPVNRLLMVAGQREDTCGLKLEAVHLAWSGGYSYFHRRVPLYPHFGPDRGSGLFNYVITHASQGFGGEVVAQEGDTLLLRLPVRACAPDPGYSWRLP</sequence>
<keyword evidence="6" id="KW-0256">Endoplasmic reticulum</keyword>
<dbReference type="Proteomes" id="UP001291309">
    <property type="component" value="Unassembled WGS sequence"/>
</dbReference>
<evidence type="ECO:0000256" key="3">
    <source>
        <dbReference type="ARBA" id="ARBA00022676"/>
    </source>
</evidence>
<evidence type="ECO:0000256" key="2">
    <source>
        <dbReference type="ARBA" id="ARBA00004586"/>
    </source>
</evidence>
<feature type="transmembrane region" description="Helical" evidence="9">
    <location>
        <begin position="101"/>
        <end position="121"/>
    </location>
</feature>
<gene>
    <name evidence="10" type="ORF">SYV04_14150</name>
</gene>
<feature type="transmembrane region" description="Helical" evidence="9">
    <location>
        <begin position="347"/>
        <end position="366"/>
    </location>
</feature>
<name>A0ABU5H2E1_9BACT</name>
<evidence type="ECO:0000256" key="8">
    <source>
        <dbReference type="ARBA" id="ARBA00023136"/>
    </source>
</evidence>
<feature type="transmembrane region" description="Helical" evidence="9">
    <location>
        <begin position="77"/>
        <end position="94"/>
    </location>
</feature>
<feature type="transmembrane region" description="Helical" evidence="9">
    <location>
        <begin position="182"/>
        <end position="211"/>
    </location>
</feature>
<feature type="transmembrane region" description="Helical" evidence="9">
    <location>
        <begin position="218"/>
        <end position="235"/>
    </location>
</feature>
<dbReference type="Pfam" id="PF03901">
    <property type="entry name" value="Glyco_transf_22"/>
    <property type="match status" value="1"/>
</dbReference>
<comment type="subcellular location">
    <subcellularLocation>
        <location evidence="1">Endomembrane system</location>
        <topology evidence="1">Multi-pass membrane protein</topology>
    </subcellularLocation>
    <subcellularLocation>
        <location evidence="2">Endoplasmic reticulum membrane</location>
    </subcellularLocation>
</comment>
<keyword evidence="7 9" id="KW-1133">Transmembrane helix</keyword>
<feature type="transmembrane region" description="Helical" evidence="9">
    <location>
        <begin position="270"/>
        <end position="294"/>
    </location>
</feature>
<organism evidence="10 11">
    <name type="scientific">Hyalangium rubrum</name>
    <dbReference type="NCBI Taxonomy" id="3103134"/>
    <lineage>
        <taxon>Bacteria</taxon>
        <taxon>Pseudomonadati</taxon>
        <taxon>Myxococcota</taxon>
        <taxon>Myxococcia</taxon>
        <taxon>Myxococcales</taxon>
        <taxon>Cystobacterineae</taxon>
        <taxon>Archangiaceae</taxon>
        <taxon>Hyalangium</taxon>
    </lineage>
</organism>
<evidence type="ECO:0000256" key="9">
    <source>
        <dbReference type="SAM" id="Phobius"/>
    </source>
</evidence>
<feature type="transmembrane region" description="Helical" evidence="9">
    <location>
        <begin position="127"/>
        <end position="151"/>
    </location>
</feature>
<keyword evidence="5 9" id="KW-0812">Transmembrane</keyword>
<evidence type="ECO:0000256" key="5">
    <source>
        <dbReference type="ARBA" id="ARBA00022692"/>
    </source>
</evidence>
<evidence type="ECO:0000256" key="4">
    <source>
        <dbReference type="ARBA" id="ARBA00022679"/>
    </source>
</evidence>
<keyword evidence="11" id="KW-1185">Reference proteome</keyword>
<evidence type="ECO:0000256" key="6">
    <source>
        <dbReference type="ARBA" id="ARBA00022824"/>
    </source>
</evidence>
<dbReference type="EMBL" id="JAXIVS010000004">
    <property type="protein sequence ID" value="MDY7227550.1"/>
    <property type="molecule type" value="Genomic_DNA"/>
</dbReference>
<dbReference type="RefSeq" id="WP_321546271.1">
    <property type="nucleotide sequence ID" value="NZ_JAXIVS010000004.1"/>
</dbReference>
<proteinExistence type="predicted"/>
<keyword evidence="3" id="KW-0328">Glycosyltransferase</keyword>
<feature type="transmembrane region" description="Helical" evidence="9">
    <location>
        <begin position="17"/>
        <end position="34"/>
    </location>
</feature>
<comment type="caution">
    <text evidence="10">The sequence shown here is derived from an EMBL/GenBank/DDBJ whole genome shotgun (WGS) entry which is preliminary data.</text>
</comment>
<evidence type="ECO:0000256" key="7">
    <source>
        <dbReference type="ARBA" id="ARBA00022989"/>
    </source>
</evidence>
<accession>A0ABU5H2E1</accession>
<dbReference type="InterPro" id="IPR005599">
    <property type="entry name" value="GPI_mannosylTrfase"/>
</dbReference>
<reference evidence="10 11" key="1">
    <citation type="submission" date="2023-12" db="EMBL/GenBank/DDBJ databases">
        <title>the genome sequence of Hyalangium sp. s54d21.</title>
        <authorList>
            <person name="Zhang X."/>
        </authorList>
    </citation>
    <scope>NUCLEOTIDE SEQUENCE [LARGE SCALE GENOMIC DNA]</scope>
    <source>
        <strain evidence="11">s54d21</strain>
    </source>
</reference>
<evidence type="ECO:0000313" key="11">
    <source>
        <dbReference type="Proteomes" id="UP001291309"/>
    </source>
</evidence>
<evidence type="ECO:0008006" key="12">
    <source>
        <dbReference type="Google" id="ProtNLM"/>
    </source>
</evidence>
<dbReference type="PANTHER" id="PTHR22760">
    <property type="entry name" value="GLYCOSYLTRANSFERASE"/>
    <property type="match status" value="1"/>
</dbReference>
<feature type="transmembrane region" description="Helical" evidence="9">
    <location>
        <begin position="321"/>
        <end position="341"/>
    </location>
</feature>
<keyword evidence="4" id="KW-0808">Transferase</keyword>
<keyword evidence="8 9" id="KW-0472">Membrane</keyword>
<evidence type="ECO:0000256" key="1">
    <source>
        <dbReference type="ARBA" id="ARBA00004127"/>
    </source>
</evidence>